<dbReference type="Proteomes" id="UP000298652">
    <property type="component" value="Chromosome 5"/>
</dbReference>
<sequence>MDSLLALTSWEVWKERNKRVFRDGASTMQDLLSKIRAEADLWILAGNAALESLRTP</sequence>
<organism evidence="1 2">
    <name type="scientific">Setaria viridis</name>
    <name type="common">Green bristlegrass</name>
    <name type="synonym">Setaria italica subsp. viridis</name>
    <dbReference type="NCBI Taxonomy" id="4556"/>
    <lineage>
        <taxon>Eukaryota</taxon>
        <taxon>Viridiplantae</taxon>
        <taxon>Streptophyta</taxon>
        <taxon>Embryophyta</taxon>
        <taxon>Tracheophyta</taxon>
        <taxon>Spermatophyta</taxon>
        <taxon>Magnoliopsida</taxon>
        <taxon>Liliopsida</taxon>
        <taxon>Poales</taxon>
        <taxon>Poaceae</taxon>
        <taxon>PACMAD clade</taxon>
        <taxon>Panicoideae</taxon>
        <taxon>Panicodae</taxon>
        <taxon>Paniceae</taxon>
        <taxon>Cenchrinae</taxon>
        <taxon>Setaria</taxon>
    </lineage>
</organism>
<keyword evidence="2" id="KW-1185">Reference proteome</keyword>
<dbReference type="OMA" id="NILCNIM"/>
<gene>
    <name evidence="1" type="ORF">SEVIR_5G319750v2</name>
</gene>
<reference evidence="1" key="1">
    <citation type="submission" date="2019-03" db="EMBL/GenBank/DDBJ databases">
        <title>WGS assembly of Setaria viridis.</title>
        <authorList>
            <person name="Huang P."/>
            <person name="Jenkins J."/>
            <person name="Grimwood J."/>
            <person name="Barry K."/>
            <person name="Healey A."/>
            <person name="Mamidi S."/>
            <person name="Sreedasyam A."/>
            <person name="Shu S."/>
            <person name="Feldman M."/>
            <person name="Wu J."/>
            <person name="Yu Y."/>
            <person name="Chen C."/>
            <person name="Johnson J."/>
            <person name="Rokhsar D."/>
            <person name="Baxter I."/>
            <person name="Schmutz J."/>
            <person name="Brutnell T."/>
            <person name="Kellogg E."/>
        </authorList>
    </citation>
    <scope>NUCLEOTIDE SEQUENCE [LARGE SCALE GENOMIC DNA]</scope>
</reference>
<dbReference type="Gramene" id="TKW16747">
    <property type="protein sequence ID" value="TKW16747"/>
    <property type="gene ID" value="SEVIR_5G319750v2"/>
</dbReference>
<proteinExistence type="predicted"/>
<dbReference type="AlphaFoldDB" id="A0A4U6UZI9"/>
<evidence type="ECO:0000313" key="2">
    <source>
        <dbReference type="Proteomes" id="UP000298652"/>
    </source>
</evidence>
<accession>A0A4U6UZI9</accession>
<protein>
    <submittedName>
        <fullName evidence="1">Uncharacterized protein</fullName>
    </submittedName>
</protein>
<evidence type="ECO:0000313" key="1">
    <source>
        <dbReference type="EMBL" id="TKW16747.1"/>
    </source>
</evidence>
<dbReference type="EMBL" id="CM016556">
    <property type="protein sequence ID" value="TKW16747.1"/>
    <property type="molecule type" value="Genomic_DNA"/>
</dbReference>
<name>A0A4U6UZI9_SETVI</name>